<reference evidence="1 2" key="1">
    <citation type="journal article" date="2013" name="PLoS ONE">
        <title>Genomic and secretomic analyses reveal unique features of the lignocellulolytic enzyme system of Penicillium decumbens.</title>
        <authorList>
            <person name="Liu G."/>
            <person name="Zhang L."/>
            <person name="Wei X."/>
            <person name="Zou G."/>
            <person name="Qin Y."/>
            <person name="Ma L."/>
            <person name="Li J."/>
            <person name="Zheng H."/>
            <person name="Wang S."/>
            <person name="Wang C."/>
            <person name="Xun L."/>
            <person name="Zhao G.-P."/>
            <person name="Zhou Z."/>
            <person name="Qu Y."/>
        </authorList>
    </citation>
    <scope>NUCLEOTIDE SEQUENCE [LARGE SCALE GENOMIC DNA]</scope>
    <source>
        <strain evidence="2">114-2 / CGMCC 5302</strain>
    </source>
</reference>
<dbReference type="PhylomeDB" id="S8AWQ3"/>
<proteinExistence type="predicted"/>
<accession>S8AWQ3</accession>
<dbReference type="InterPro" id="IPR038883">
    <property type="entry name" value="AN11006-like"/>
</dbReference>
<gene>
    <name evidence="1" type="ORF">PDE_05680</name>
</gene>
<dbReference type="Proteomes" id="UP000019376">
    <property type="component" value="Unassembled WGS sequence"/>
</dbReference>
<dbReference type="PANTHER" id="PTHR42085">
    <property type="entry name" value="F-BOX DOMAIN-CONTAINING PROTEIN"/>
    <property type="match status" value="1"/>
</dbReference>
<dbReference type="EMBL" id="KB644412">
    <property type="protein sequence ID" value="EPS30728.1"/>
    <property type="molecule type" value="Genomic_DNA"/>
</dbReference>
<dbReference type="AlphaFoldDB" id="S8AWQ3"/>
<evidence type="ECO:0008006" key="3">
    <source>
        <dbReference type="Google" id="ProtNLM"/>
    </source>
</evidence>
<dbReference type="PANTHER" id="PTHR42085:SF1">
    <property type="entry name" value="F-BOX DOMAIN-CONTAINING PROTEIN"/>
    <property type="match status" value="1"/>
</dbReference>
<name>S8AWQ3_PENO1</name>
<evidence type="ECO:0000313" key="2">
    <source>
        <dbReference type="Proteomes" id="UP000019376"/>
    </source>
</evidence>
<organism evidence="1 2">
    <name type="scientific">Penicillium oxalicum (strain 114-2 / CGMCC 5302)</name>
    <name type="common">Penicillium decumbens</name>
    <dbReference type="NCBI Taxonomy" id="933388"/>
    <lineage>
        <taxon>Eukaryota</taxon>
        <taxon>Fungi</taxon>
        <taxon>Dikarya</taxon>
        <taxon>Ascomycota</taxon>
        <taxon>Pezizomycotina</taxon>
        <taxon>Eurotiomycetes</taxon>
        <taxon>Eurotiomycetidae</taxon>
        <taxon>Eurotiales</taxon>
        <taxon>Aspergillaceae</taxon>
        <taxon>Penicillium</taxon>
    </lineage>
</organism>
<evidence type="ECO:0000313" key="1">
    <source>
        <dbReference type="EMBL" id="EPS30728.1"/>
    </source>
</evidence>
<sequence>MASVESHPVITLNPSRPTFLDLPLEIRRRIYTLSGLVRNCPLYLQVWTSSQRKWAIKAASCYDDKIPCACLQNSHLPGLDCDCFLSDHGYESPPVQIFRTSQKVAQEAIELFYSSNRFQISCVFPWALKSLRQIGTDNLKYITSLRLSFHTLCLVGDDPWRHVGGCCMHVEAPATRTRPHYDDIILSRCREIFSFLNTVVREDTLKFSLKCNFDTIRMVAPTTDLIRKLPVMKEAAVRITGLCPWLEMGLDPYNLAQDLANHLTDRRRLTQQPSAPPPEGFRYLDLPQEFQLVVMERTALIAPSKLSWDLFTRFIANTRQAHLYRCATCEALRLAEHLQPWYHTTLHEQATELFYRKNHFVILNMLHLLEQRAVLHRLQLTLICHVPHDSSFWLDPGQKDPSETFTRQNLLANFVIDLRQMRENGLKDLFIVLMKADRYGALELSSDLSSEAWLEKSIMGPEYDSMTRGKQVLRADHTTSQFDDDNPWSGT</sequence>
<dbReference type="HOGENOM" id="CLU_026784_0_0_1"/>
<dbReference type="OrthoDB" id="3642266at2759"/>
<keyword evidence="2" id="KW-1185">Reference proteome</keyword>
<protein>
    <recommendedName>
        <fullName evidence="3">F-box domain-containing protein</fullName>
    </recommendedName>
</protein>